<dbReference type="PANTHER" id="PTHR20963">
    <property type="entry name" value="MULTIPLE INOSITOL POLYPHOSPHATE PHOSPHATASE-RELATED"/>
    <property type="match status" value="1"/>
</dbReference>
<evidence type="ECO:0000256" key="17">
    <source>
        <dbReference type="PIRSR" id="PIRSR000894-2"/>
    </source>
</evidence>
<evidence type="ECO:0000256" key="16">
    <source>
        <dbReference type="PIRSR" id="PIRSR000894-1"/>
    </source>
</evidence>
<keyword evidence="7 18" id="KW-0732">Signal</keyword>
<comment type="catalytic activity">
    <reaction evidence="14">
        <text>1D-myo-inositol hexakisphosphate + H2O = 1D-myo-inositol 1,2,4,5,6-pentakisphosphate + phosphate</text>
        <dbReference type="Rhea" id="RHEA:16989"/>
        <dbReference type="ChEBI" id="CHEBI:15377"/>
        <dbReference type="ChEBI" id="CHEBI:43474"/>
        <dbReference type="ChEBI" id="CHEBI:57798"/>
        <dbReference type="ChEBI" id="CHEBI:58130"/>
        <dbReference type="EC" id="3.1.3.62"/>
    </reaction>
    <physiologicalReaction direction="left-to-right" evidence="14">
        <dbReference type="Rhea" id="RHEA:16990"/>
    </physiologicalReaction>
</comment>
<evidence type="ECO:0000256" key="4">
    <source>
        <dbReference type="ARBA" id="ARBA00013040"/>
    </source>
</evidence>
<feature type="active site" description="Nucleophile" evidence="16">
    <location>
        <position position="64"/>
    </location>
</feature>
<evidence type="ECO:0000256" key="6">
    <source>
        <dbReference type="ARBA" id="ARBA00022475"/>
    </source>
</evidence>
<keyword evidence="10" id="KW-0325">Glycoprotein</keyword>
<keyword evidence="9" id="KW-0472">Membrane</keyword>
<organism evidence="19 20">
    <name type="scientific">Euphydryas editha</name>
    <name type="common">Edith's checkerspot</name>
    <dbReference type="NCBI Taxonomy" id="104508"/>
    <lineage>
        <taxon>Eukaryota</taxon>
        <taxon>Metazoa</taxon>
        <taxon>Ecdysozoa</taxon>
        <taxon>Arthropoda</taxon>
        <taxon>Hexapoda</taxon>
        <taxon>Insecta</taxon>
        <taxon>Pterygota</taxon>
        <taxon>Neoptera</taxon>
        <taxon>Endopterygota</taxon>
        <taxon>Lepidoptera</taxon>
        <taxon>Glossata</taxon>
        <taxon>Ditrysia</taxon>
        <taxon>Papilionoidea</taxon>
        <taxon>Nymphalidae</taxon>
        <taxon>Nymphalinae</taxon>
        <taxon>Euphydryas</taxon>
    </lineage>
</organism>
<dbReference type="GO" id="GO:0005886">
    <property type="term" value="C:plasma membrane"/>
    <property type="evidence" value="ECO:0007669"/>
    <property type="project" value="UniProtKB-SubCell"/>
</dbReference>
<dbReference type="CDD" id="cd07061">
    <property type="entry name" value="HP_HAP_like"/>
    <property type="match status" value="1"/>
</dbReference>
<dbReference type="Proteomes" id="UP001153954">
    <property type="component" value="Unassembled WGS sequence"/>
</dbReference>
<feature type="chain" id="PRO_5043471271" description="Multiple inositol polyphosphate phosphatase 1" evidence="18">
    <location>
        <begin position="17"/>
        <end position="466"/>
    </location>
</feature>
<keyword evidence="6" id="KW-1003">Cell membrane</keyword>
<dbReference type="GO" id="GO:0003993">
    <property type="term" value="F:acid phosphatase activity"/>
    <property type="evidence" value="ECO:0007669"/>
    <property type="project" value="TreeGrafter"/>
</dbReference>
<evidence type="ECO:0000313" key="20">
    <source>
        <dbReference type="Proteomes" id="UP001153954"/>
    </source>
</evidence>
<dbReference type="Gene3D" id="3.40.50.1240">
    <property type="entry name" value="Phosphoglycerate mutase-like"/>
    <property type="match status" value="1"/>
</dbReference>
<keyword evidence="8" id="KW-0378">Hydrolase</keyword>
<protein>
    <recommendedName>
        <fullName evidence="5">Multiple inositol polyphosphate phosphatase 1</fullName>
        <ecNumber evidence="4">3.1.3.62</ecNumber>
        <ecNumber evidence="3">3.1.3.80</ecNumber>
    </recommendedName>
    <alternativeName>
        <fullName evidence="11">2,3-bisphosphoglycerate 3-phosphatase</fullName>
    </alternativeName>
</protein>
<evidence type="ECO:0000313" key="19">
    <source>
        <dbReference type="EMBL" id="CAH2096546.1"/>
    </source>
</evidence>
<evidence type="ECO:0000256" key="10">
    <source>
        <dbReference type="ARBA" id="ARBA00023180"/>
    </source>
</evidence>
<dbReference type="InterPro" id="IPR000560">
    <property type="entry name" value="His_Pase_clade-2"/>
</dbReference>
<dbReference type="PIRSF" id="PIRSF000894">
    <property type="entry name" value="Acid_phosphatase"/>
    <property type="match status" value="1"/>
</dbReference>
<dbReference type="EMBL" id="CAKOGL010000016">
    <property type="protein sequence ID" value="CAH2096546.1"/>
    <property type="molecule type" value="Genomic_DNA"/>
</dbReference>
<evidence type="ECO:0000256" key="7">
    <source>
        <dbReference type="ARBA" id="ARBA00022729"/>
    </source>
</evidence>
<name>A0AAU9UF64_EUPED</name>
<dbReference type="AlphaFoldDB" id="A0AAU9UF64"/>
<evidence type="ECO:0000256" key="15">
    <source>
        <dbReference type="ARBA" id="ARBA00043832"/>
    </source>
</evidence>
<sequence length="466" mass="54307">MFGKIVFLIYLNVVICKDCYWKEKYPYDLFSTKTPYETVRGDLRDEKMPDNRCRPISLWSLHRHGNRNPSRQVMEDINKLQENIITKIRNEFENCQTQLLNTNCYQDIEDLLKWEWNTTLETSPSYLTGVGYEEIYEIGKRVKQKFRTLISGDGDKFYFRSTNMQRTITSAIAFVHGLTDGTTIDLSTNIDDPWQEDNVIRPYENCAKYQEEVSSGQQINDELAAYDTSPEVLAVRDRVQIHLGTTYKLTVNDTYNLYDLCRFYRSWSPNLRSPWCSFFTNDDLEVLEYRDDVRHYYRNGYGSQINVNLGVAPLNDLYKHFKAATLGNGKKIVSYFTHDTMFEMVLSALGLYKDTNPLRGSSRNSSRLWRTSEIAAFSSNLIAVLFECQEEVMYRVQFLINEKPTPLCPKEGCTWEQFVDRFQVFTNYTTEFCQSKASSINSSKNNGAVTLLLMNILMFLPILLLT</sequence>
<comment type="caution">
    <text evidence="19">The sequence shown here is derived from an EMBL/GenBank/DDBJ whole genome shotgun (WGS) entry which is preliminary data.</text>
</comment>
<comment type="subcellular location">
    <subcellularLocation>
        <location evidence="1">Cell membrane</location>
    </subcellularLocation>
</comment>
<accession>A0AAU9UF64</accession>
<feature type="signal peptide" evidence="18">
    <location>
        <begin position="1"/>
        <end position="16"/>
    </location>
</feature>
<evidence type="ECO:0000256" key="2">
    <source>
        <dbReference type="ARBA" id="ARBA00008422"/>
    </source>
</evidence>
<feature type="disulfide bond" evidence="17">
    <location>
        <begin position="408"/>
        <end position="413"/>
    </location>
</feature>
<dbReference type="GO" id="GO:0034417">
    <property type="term" value="F:bisphosphoglycerate 3-phosphatase activity"/>
    <property type="evidence" value="ECO:0007669"/>
    <property type="project" value="UniProtKB-EC"/>
</dbReference>
<evidence type="ECO:0000256" key="11">
    <source>
        <dbReference type="ARBA" id="ARBA00031642"/>
    </source>
</evidence>
<evidence type="ECO:0000256" key="12">
    <source>
        <dbReference type="ARBA" id="ARBA00043668"/>
    </source>
</evidence>
<feature type="disulfide bond" evidence="17">
    <location>
        <begin position="261"/>
        <end position="276"/>
    </location>
</feature>
<dbReference type="InterPro" id="IPR016274">
    <property type="entry name" value="Histidine_acid_Pase_euk"/>
</dbReference>
<gene>
    <name evidence="19" type="ORF">EEDITHA_LOCUS11869</name>
</gene>
<proteinExistence type="inferred from homology"/>
<comment type="catalytic activity">
    <reaction evidence="13">
        <text>1D-myo-inositol 1,2,4,5,6-pentakisphosphate + H2O = 1D-myo-inositol 1,2,5,6-tetrakisphosphate + phosphate</text>
        <dbReference type="Rhea" id="RHEA:77115"/>
        <dbReference type="ChEBI" id="CHEBI:15377"/>
        <dbReference type="ChEBI" id="CHEBI:43474"/>
        <dbReference type="ChEBI" id="CHEBI:57798"/>
        <dbReference type="ChEBI" id="CHEBI:195535"/>
        <dbReference type="EC" id="3.1.3.62"/>
    </reaction>
    <physiologicalReaction direction="left-to-right" evidence="13">
        <dbReference type="Rhea" id="RHEA:77116"/>
    </physiologicalReaction>
</comment>
<evidence type="ECO:0000256" key="13">
    <source>
        <dbReference type="ARBA" id="ARBA00043671"/>
    </source>
</evidence>
<dbReference type="EC" id="3.1.3.80" evidence="3"/>
<comment type="catalytic activity">
    <reaction evidence="12">
        <text>1D-myo-inositol 1,2,5,6-tetrakisphosphate + H2O = 1D-myo-inositol 1,2,6-trisphosphate + phosphate</text>
        <dbReference type="Rhea" id="RHEA:77119"/>
        <dbReference type="ChEBI" id="CHEBI:15377"/>
        <dbReference type="ChEBI" id="CHEBI:43474"/>
        <dbReference type="ChEBI" id="CHEBI:195535"/>
        <dbReference type="ChEBI" id="CHEBI:195537"/>
        <dbReference type="EC" id="3.1.3.62"/>
    </reaction>
    <physiologicalReaction direction="left-to-right" evidence="12">
        <dbReference type="Rhea" id="RHEA:77120"/>
    </physiologicalReaction>
</comment>
<keyword evidence="17" id="KW-1015">Disulfide bond</keyword>
<evidence type="ECO:0000256" key="1">
    <source>
        <dbReference type="ARBA" id="ARBA00004236"/>
    </source>
</evidence>
<dbReference type="EC" id="3.1.3.62" evidence="4"/>
<evidence type="ECO:0000256" key="3">
    <source>
        <dbReference type="ARBA" id="ARBA00012976"/>
    </source>
</evidence>
<feature type="disulfide bond" evidence="17">
    <location>
        <begin position="206"/>
        <end position="433"/>
    </location>
</feature>
<reference evidence="19" key="1">
    <citation type="submission" date="2022-03" db="EMBL/GenBank/DDBJ databases">
        <authorList>
            <person name="Tunstrom K."/>
        </authorList>
    </citation>
    <scope>NUCLEOTIDE SEQUENCE</scope>
</reference>
<evidence type="ECO:0000256" key="14">
    <source>
        <dbReference type="ARBA" id="ARBA00043691"/>
    </source>
</evidence>
<evidence type="ECO:0000256" key="8">
    <source>
        <dbReference type="ARBA" id="ARBA00022801"/>
    </source>
</evidence>
<comment type="catalytic activity">
    <reaction evidence="15">
        <text>(2R)-2,3-bisphosphoglycerate + H2O = (2R)-2-phosphoglycerate + phosphate</text>
        <dbReference type="Rhea" id="RHEA:27381"/>
        <dbReference type="ChEBI" id="CHEBI:15377"/>
        <dbReference type="ChEBI" id="CHEBI:43474"/>
        <dbReference type="ChEBI" id="CHEBI:58248"/>
        <dbReference type="ChEBI" id="CHEBI:58289"/>
        <dbReference type="EC" id="3.1.3.80"/>
    </reaction>
    <physiologicalReaction direction="left-to-right" evidence="15">
        <dbReference type="Rhea" id="RHEA:27382"/>
    </physiologicalReaction>
</comment>
<dbReference type="Pfam" id="PF00328">
    <property type="entry name" value="His_Phos_2"/>
    <property type="match status" value="1"/>
</dbReference>
<evidence type="ECO:0000256" key="5">
    <source>
        <dbReference type="ARBA" id="ARBA00018097"/>
    </source>
</evidence>
<comment type="similarity">
    <text evidence="2">Belongs to the histidine acid phosphatase family. MINPP1 subfamily.</text>
</comment>
<evidence type="ECO:0000256" key="9">
    <source>
        <dbReference type="ARBA" id="ARBA00023136"/>
    </source>
</evidence>
<evidence type="ECO:0000256" key="18">
    <source>
        <dbReference type="SAM" id="SignalP"/>
    </source>
</evidence>
<dbReference type="PANTHER" id="PTHR20963:SF8">
    <property type="entry name" value="MULTIPLE INOSITOL POLYPHOSPHATE PHOSPHATASE 1"/>
    <property type="match status" value="1"/>
</dbReference>
<feature type="active site" description="Proton donor" evidence="16">
    <location>
        <position position="339"/>
    </location>
</feature>
<dbReference type="GO" id="GO:0052745">
    <property type="term" value="F:inositol phosphate phosphatase activity"/>
    <property type="evidence" value="ECO:0007669"/>
    <property type="project" value="TreeGrafter"/>
</dbReference>
<dbReference type="SUPFAM" id="SSF53254">
    <property type="entry name" value="Phosphoglycerate mutase-like"/>
    <property type="match status" value="1"/>
</dbReference>
<keyword evidence="20" id="KW-1185">Reference proteome</keyword>
<dbReference type="InterPro" id="IPR029033">
    <property type="entry name" value="His_PPase_superfam"/>
</dbReference>